<dbReference type="InterPro" id="IPR036084">
    <property type="entry name" value="Ser_inhib-like_sf"/>
</dbReference>
<dbReference type="Gene3D" id="2.10.25.10">
    <property type="entry name" value="Laminin"/>
    <property type="match status" value="1"/>
</dbReference>
<dbReference type="InterPro" id="IPR002919">
    <property type="entry name" value="TIL_dom"/>
</dbReference>
<organism evidence="3">
    <name type="scientific">Centruroides hentzi</name>
    <dbReference type="NCBI Taxonomy" id="88313"/>
    <lineage>
        <taxon>Eukaryota</taxon>
        <taxon>Metazoa</taxon>
        <taxon>Ecdysozoa</taxon>
        <taxon>Arthropoda</taxon>
        <taxon>Chelicerata</taxon>
        <taxon>Arachnida</taxon>
        <taxon>Scorpiones</taxon>
        <taxon>Buthida</taxon>
        <taxon>Buthoidea</taxon>
        <taxon>Buthidae</taxon>
        <taxon>Centruroides</taxon>
    </lineage>
</organism>
<evidence type="ECO:0000313" key="3">
    <source>
        <dbReference type="EMBL" id="MBW20441.1"/>
    </source>
</evidence>
<feature type="domain" description="TIL" evidence="2">
    <location>
        <begin position="28"/>
        <end position="86"/>
    </location>
</feature>
<accession>A0A2I9LPX5</accession>
<sequence>MKSMFVLICLFVIILNFSQNQAQYVHSCREDEEYVNCISNCGPRRCSNILNVYPCTNLGPLCSPGCQCKGGKVYDNEGNCVHQTECFKDK</sequence>
<dbReference type="Pfam" id="PF01826">
    <property type="entry name" value="TIL"/>
    <property type="match status" value="1"/>
</dbReference>
<protein>
    <submittedName>
        <fullName evidence="3">Venom protein</fullName>
    </submittedName>
</protein>
<evidence type="ECO:0000256" key="1">
    <source>
        <dbReference type="SAM" id="SignalP"/>
    </source>
</evidence>
<reference evidence="3" key="1">
    <citation type="journal article" date="2017" name="Toxicon">
        <title>Venom-gland transcriptomics and venom proteomics of the Hentz striped scorpion (Centruroides hentzi; Buthidae) reveal high toxin diversity in a harmless member of a lethal family.</title>
        <authorList>
            <person name="Ward M.J."/>
            <person name="Ellsworth S.A."/>
            <person name="Rokyta D.R."/>
        </authorList>
    </citation>
    <scope>NUCLEOTIDE SEQUENCE</scope>
    <source>
        <tissue evidence="3">Venom gland</tissue>
    </source>
</reference>
<feature type="signal peptide" evidence="1">
    <location>
        <begin position="1"/>
        <end position="22"/>
    </location>
</feature>
<evidence type="ECO:0000259" key="2">
    <source>
        <dbReference type="Pfam" id="PF01826"/>
    </source>
</evidence>
<dbReference type="EMBL" id="GFWZ01000451">
    <property type="protein sequence ID" value="MBW20441.1"/>
    <property type="molecule type" value="Transcribed_RNA"/>
</dbReference>
<dbReference type="SUPFAM" id="SSF57567">
    <property type="entry name" value="Serine protease inhibitors"/>
    <property type="match status" value="1"/>
</dbReference>
<dbReference type="CDD" id="cd19941">
    <property type="entry name" value="TIL"/>
    <property type="match status" value="1"/>
</dbReference>
<dbReference type="AlphaFoldDB" id="A0A2I9LPX5"/>
<feature type="chain" id="PRO_5014448124" evidence="1">
    <location>
        <begin position="23"/>
        <end position="90"/>
    </location>
</feature>
<keyword evidence="1" id="KW-0732">Signal</keyword>
<proteinExistence type="predicted"/>
<name>A0A2I9LPX5_9SCOR</name>